<dbReference type="GO" id="GO:0005524">
    <property type="term" value="F:ATP binding"/>
    <property type="evidence" value="ECO:0007669"/>
    <property type="project" value="UniProtKB-UniRule"/>
</dbReference>
<evidence type="ECO:0000259" key="12">
    <source>
        <dbReference type="PROSITE" id="PS51553"/>
    </source>
</evidence>
<dbReference type="InterPro" id="IPR004739">
    <property type="entry name" value="GMP_synth_GATase"/>
</dbReference>
<dbReference type="PROSITE" id="PS51273">
    <property type="entry name" value="GATASE_TYPE_1"/>
    <property type="match status" value="1"/>
</dbReference>
<gene>
    <name evidence="10" type="primary">guaA</name>
    <name evidence="13" type="ORF">GCM10007981_15280</name>
</gene>
<evidence type="ECO:0000313" key="14">
    <source>
        <dbReference type="Proteomes" id="UP000610960"/>
    </source>
</evidence>
<dbReference type="InterPro" id="IPR025777">
    <property type="entry name" value="GMPS_ATP_PPase_dom"/>
</dbReference>
<dbReference type="Pfam" id="PF02540">
    <property type="entry name" value="NAD_synthase"/>
    <property type="match status" value="1"/>
</dbReference>
<organism evidence="13 14">
    <name type="scientific">Thermocladium modestius</name>
    <dbReference type="NCBI Taxonomy" id="62609"/>
    <lineage>
        <taxon>Archaea</taxon>
        <taxon>Thermoproteota</taxon>
        <taxon>Thermoprotei</taxon>
        <taxon>Thermoproteales</taxon>
        <taxon>Thermoproteaceae</taxon>
        <taxon>Thermocladium</taxon>
    </lineage>
</organism>
<dbReference type="PANTHER" id="PTHR11922">
    <property type="entry name" value="GMP SYNTHASE-RELATED"/>
    <property type="match status" value="1"/>
</dbReference>
<dbReference type="GO" id="GO:0003921">
    <property type="term" value="F:GMP synthase activity"/>
    <property type="evidence" value="ECO:0007669"/>
    <property type="project" value="InterPro"/>
</dbReference>
<protein>
    <recommendedName>
        <fullName evidence="10">GMP synthase [glutamine-hydrolyzing]</fullName>
        <ecNumber evidence="10">6.3.5.2</ecNumber>
    </recommendedName>
    <alternativeName>
        <fullName evidence="10">GMP synthetase</fullName>
    </alternativeName>
    <alternativeName>
        <fullName evidence="10">Glutamine amidotransferase</fullName>
    </alternativeName>
</protein>
<comment type="caution">
    <text evidence="13">The sequence shown here is derived from an EMBL/GenBank/DDBJ whole genome shotgun (WGS) entry which is preliminary data.</text>
</comment>
<evidence type="ECO:0000256" key="2">
    <source>
        <dbReference type="ARBA" id="ARBA00005153"/>
    </source>
</evidence>
<dbReference type="Proteomes" id="UP000610960">
    <property type="component" value="Unassembled WGS sequence"/>
</dbReference>
<evidence type="ECO:0000256" key="4">
    <source>
        <dbReference type="ARBA" id="ARBA00022741"/>
    </source>
</evidence>
<evidence type="ECO:0000313" key="13">
    <source>
        <dbReference type="EMBL" id="GGP21840.1"/>
    </source>
</evidence>
<dbReference type="Gene3D" id="3.40.50.880">
    <property type="match status" value="1"/>
</dbReference>
<dbReference type="EMBL" id="BMNL01000003">
    <property type="protein sequence ID" value="GGP21840.1"/>
    <property type="molecule type" value="Genomic_DNA"/>
</dbReference>
<keyword evidence="8 10" id="KW-0315">Glutamine amidotransferase</keyword>
<feature type="binding site" evidence="11">
    <location>
        <begin position="220"/>
        <end position="226"/>
    </location>
    <ligand>
        <name>ATP</name>
        <dbReference type="ChEBI" id="CHEBI:30616"/>
    </ligand>
</feature>
<dbReference type="CDD" id="cd01742">
    <property type="entry name" value="GATase1_GMP_Synthase"/>
    <property type="match status" value="1"/>
</dbReference>
<evidence type="ECO:0000256" key="10">
    <source>
        <dbReference type="HAMAP-Rule" id="MF_00344"/>
    </source>
</evidence>
<sequence length="506" mass="55701">MLDKAIVVNFGSQYAHLISRRLRELGLYAELVDPMAVSNVLNGDVKLIVLSGGPSSVYEENAPSIDVSILNGDRPILGICYGHQLVASMLGGSVEKGEGEFGPTKVYVDVREPIFKGWNETEVAWMSHGDYVAKPPPGFRVIAKSERGYIAGMKSDDGRIYTFQFHLEVTHTKKGTTLLRNVVDELVGKHDIWRPEDLIDSTVEDIRRKAVDGRVLVAVSGGIDSTVTAALIHKAVGDRAMLVLIDHGLFREGEVKKVVKLYEEVGLHVKVIDASQSFLGKLRGVSDCEERRKIIGETFAEVFTNLMRENPDVKWVAQGTLYPDVIESGAVKGSNVIKSHHNVGGLPKWFNVGLIEPLRNLYKDEVRRLAASLGLPNEMVWRQPFPGPGLAVRIMGVFNDEKLAIVRRATAILEEELSKAEVRGYWQALAAVGDDEWVGVKGDRRAVGHIVIIKVVSSDDGMTADWMPLDADLLSRISRRITGEMPNVSAVTYFVSSKPPATIEPC</sequence>
<dbReference type="PRINTS" id="PR00096">
    <property type="entry name" value="GATASE"/>
</dbReference>
<dbReference type="GO" id="GO:0005829">
    <property type="term" value="C:cytosol"/>
    <property type="evidence" value="ECO:0007669"/>
    <property type="project" value="TreeGrafter"/>
</dbReference>
<evidence type="ECO:0000256" key="11">
    <source>
        <dbReference type="PROSITE-ProRule" id="PRU00886"/>
    </source>
</evidence>
<name>A0A830GX09_9CREN</name>
<dbReference type="Pfam" id="PF00958">
    <property type="entry name" value="GMP_synt_C"/>
    <property type="match status" value="1"/>
</dbReference>
<dbReference type="InterPro" id="IPR029062">
    <property type="entry name" value="Class_I_gatase-like"/>
</dbReference>
<dbReference type="InterPro" id="IPR022310">
    <property type="entry name" value="NAD/GMP_synthase"/>
</dbReference>
<keyword evidence="7 10" id="KW-0067">ATP-binding</keyword>
<comment type="function">
    <text evidence="1 10">Catalyzes the synthesis of GMP from XMP.</text>
</comment>
<dbReference type="SUPFAM" id="SSF52402">
    <property type="entry name" value="Adenine nucleotide alpha hydrolases-like"/>
    <property type="match status" value="1"/>
</dbReference>
<dbReference type="AlphaFoldDB" id="A0A830GX09"/>
<dbReference type="CDD" id="cd01997">
    <property type="entry name" value="GMP_synthase_C"/>
    <property type="match status" value="1"/>
</dbReference>
<evidence type="ECO:0000256" key="1">
    <source>
        <dbReference type="ARBA" id="ARBA00002332"/>
    </source>
</evidence>
<evidence type="ECO:0000256" key="7">
    <source>
        <dbReference type="ARBA" id="ARBA00022840"/>
    </source>
</evidence>
<dbReference type="EC" id="6.3.5.2" evidence="10"/>
<evidence type="ECO:0000256" key="3">
    <source>
        <dbReference type="ARBA" id="ARBA00022598"/>
    </source>
</evidence>
<dbReference type="InterPro" id="IPR014729">
    <property type="entry name" value="Rossmann-like_a/b/a_fold"/>
</dbReference>
<dbReference type="InterPro" id="IPR022955">
    <property type="entry name" value="GMP_synthase"/>
</dbReference>
<dbReference type="Gene3D" id="3.40.50.620">
    <property type="entry name" value="HUPs"/>
    <property type="match status" value="1"/>
</dbReference>
<evidence type="ECO:0000256" key="8">
    <source>
        <dbReference type="ARBA" id="ARBA00022962"/>
    </source>
</evidence>
<dbReference type="PROSITE" id="PS51553">
    <property type="entry name" value="GMPS_ATP_PPASE"/>
    <property type="match status" value="1"/>
</dbReference>
<dbReference type="NCBIfam" id="NF000848">
    <property type="entry name" value="PRK00074.1"/>
    <property type="match status" value="1"/>
</dbReference>
<dbReference type="SUPFAM" id="SSF54810">
    <property type="entry name" value="GMP synthetase C-terminal dimerisation domain"/>
    <property type="match status" value="1"/>
</dbReference>
<accession>A0A830GX09</accession>
<feature type="active site" evidence="10">
    <location>
        <position position="166"/>
    </location>
</feature>
<feature type="active site" evidence="10">
    <location>
        <position position="168"/>
    </location>
</feature>
<comment type="catalytic activity">
    <reaction evidence="9 10">
        <text>XMP + L-glutamine + ATP + H2O = GMP + L-glutamate + AMP + diphosphate + 2 H(+)</text>
        <dbReference type="Rhea" id="RHEA:11680"/>
        <dbReference type="ChEBI" id="CHEBI:15377"/>
        <dbReference type="ChEBI" id="CHEBI:15378"/>
        <dbReference type="ChEBI" id="CHEBI:29985"/>
        <dbReference type="ChEBI" id="CHEBI:30616"/>
        <dbReference type="ChEBI" id="CHEBI:33019"/>
        <dbReference type="ChEBI" id="CHEBI:57464"/>
        <dbReference type="ChEBI" id="CHEBI:58115"/>
        <dbReference type="ChEBI" id="CHEBI:58359"/>
        <dbReference type="ChEBI" id="CHEBI:456215"/>
        <dbReference type="EC" id="6.3.5.2"/>
    </reaction>
</comment>
<keyword evidence="4 10" id="KW-0547">Nucleotide-binding</keyword>
<keyword evidence="14" id="KW-1185">Reference proteome</keyword>
<keyword evidence="6 10" id="KW-0658">Purine biosynthesis</keyword>
<reference evidence="13" key="1">
    <citation type="journal article" date="2014" name="Int. J. Syst. Evol. Microbiol.">
        <title>Complete genome sequence of Corynebacterium casei LMG S-19264T (=DSM 44701T), isolated from a smear-ripened cheese.</title>
        <authorList>
            <consortium name="US DOE Joint Genome Institute (JGI-PGF)"/>
            <person name="Walter F."/>
            <person name="Albersmeier A."/>
            <person name="Kalinowski J."/>
            <person name="Ruckert C."/>
        </authorList>
    </citation>
    <scope>NUCLEOTIDE SEQUENCE</scope>
    <source>
        <strain evidence="13">JCM 10088</strain>
    </source>
</reference>
<keyword evidence="3 10" id="KW-0436">Ligase</keyword>
<dbReference type="NCBIfam" id="TIGR00888">
    <property type="entry name" value="guaA_Nterm"/>
    <property type="match status" value="1"/>
</dbReference>
<reference evidence="13" key="2">
    <citation type="submission" date="2020-09" db="EMBL/GenBank/DDBJ databases">
        <authorList>
            <person name="Sun Q."/>
            <person name="Ohkuma M."/>
        </authorList>
    </citation>
    <scope>NUCLEOTIDE SEQUENCE</scope>
    <source>
        <strain evidence="13">JCM 10088</strain>
    </source>
</reference>
<evidence type="ECO:0000256" key="5">
    <source>
        <dbReference type="ARBA" id="ARBA00022749"/>
    </source>
</evidence>
<feature type="active site" description="Nucleophile" evidence="10">
    <location>
        <position position="80"/>
    </location>
</feature>
<proteinExistence type="inferred from homology"/>
<dbReference type="Pfam" id="PF00117">
    <property type="entry name" value="GATase"/>
    <property type="match status" value="1"/>
</dbReference>
<comment type="pathway">
    <text evidence="2 10">Purine metabolism; GMP biosynthesis; GMP from XMP (L-Gln route): step 1/1.</text>
</comment>
<dbReference type="InterPro" id="IPR001674">
    <property type="entry name" value="GMP_synth_C"/>
</dbReference>
<dbReference type="PANTHER" id="PTHR11922:SF2">
    <property type="entry name" value="GMP SYNTHASE [GLUTAMINE-HYDROLYZING]"/>
    <property type="match status" value="1"/>
</dbReference>
<dbReference type="Gene3D" id="3.30.300.10">
    <property type="match status" value="1"/>
</dbReference>
<keyword evidence="5 10" id="KW-0332">GMP biosynthesis</keyword>
<feature type="domain" description="GMPS ATP-PPase" evidence="12">
    <location>
        <begin position="193"/>
        <end position="382"/>
    </location>
</feature>
<dbReference type="UniPathway" id="UPA00189">
    <property type="reaction ID" value="UER00296"/>
</dbReference>
<evidence type="ECO:0000256" key="6">
    <source>
        <dbReference type="ARBA" id="ARBA00022755"/>
    </source>
</evidence>
<dbReference type="InterPro" id="IPR017926">
    <property type="entry name" value="GATASE"/>
</dbReference>
<dbReference type="NCBIfam" id="TIGR00884">
    <property type="entry name" value="guaA_Cterm"/>
    <property type="match status" value="1"/>
</dbReference>
<dbReference type="SUPFAM" id="SSF52317">
    <property type="entry name" value="Class I glutamine amidotransferase-like"/>
    <property type="match status" value="1"/>
</dbReference>
<evidence type="ECO:0000256" key="9">
    <source>
        <dbReference type="ARBA" id="ARBA00049404"/>
    </source>
</evidence>
<dbReference type="HAMAP" id="MF_00344">
    <property type="entry name" value="GMP_synthase"/>
    <property type="match status" value="1"/>
</dbReference>